<dbReference type="Pfam" id="PF18934">
    <property type="entry name" value="DUF5682"/>
    <property type="match status" value="1"/>
</dbReference>
<dbReference type="Proteomes" id="UP000037564">
    <property type="component" value="Unassembled WGS sequence"/>
</dbReference>
<reference evidence="2 3" key="1">
    <citation type="submission" date="2015-07" db="EMBL/GenBank/DDBJ databases">
        <title>Genome sequences of 64 non-O157:H7 Shiga toxin-producing Escherichia coli strains.</title>
        <authorList>
            <person name="Gonzalez-Escalona N."/>
            <person name="Toro M."/>
            <person name="Timme R."/>
            <person name="Payne J."/>
        </authorList>
    </citation>
    <scope>NUCLEOTIDE SEQUENCE [LARGE SCALE GENOMIC DNA]</scope>
    <source>
        <strain evidence="2 3">CFSAN026843</strain>
    </source>
</reference>
<dbReference type="EMBL" id="LGZN01000022">
    <property type="protein sequence ID" value="KNF70307.1"/>
    <property type="molecule type" value="Genomic_DNA"/>
</dbReference>
<evidence type="ECO:0000313" key="2">
    <source>
        <dbReference type="EMBL" id="KNF70307.1"/>
    </source>
</evidence>
<comment type="caution">
    <text evidence="2">The sequence shown here is derived from an EMBL/GenBank/DDBJ whole genome shotgun (WGS) entry which is preliminary data.</text>
</comment>
<dbReference type="PANTHER" id="PTHR30634:SF7">
    <property type="entry name" value="VWA DOMAIN-CONTAINING PROTEIN"/>
    <property type="match status" value="1"/>
</dbReference>
<dbReference type="Proteomes" id="UP000303027">
    <property type="component" value="Unassembled WGS sequence"/>
</dbReference>
<proteinExistence type="predicted"/>
<accession>A0A0B0VTR4</accession>
<dbReference type="PANTHER" id="PTHR30634">
    <property type="entry name" value="OUTER MEMBRANE LOLAB LIPOPROTEIN INSERTION APPARATUS"/>
    <property type="match status" value="1"/>
</dbReference>
<evidence type="ECO:0000313" key="3">
    <source>
        <dbReference type="Proteomes" id="UP000037564"/>
    </source>
</evidence>
<protein>
    <submittedName>
        <fullName evidence="2">Uncharacterized protein</fullName>
    </submittedName>
</protein>
<dbReference type="AlphaFoldDB" id="A0A0B0VTR4"/>
<dbReference type="EMBL" id="BFXY01000074">
    <property type="protein sequence ID" value="GDH43561.1"/>
    <property type="molecule type" value="Genomic_DNA"/>
</dbReference>
<name>A0A0B0VTR4_ECOLX</name>
<evidence type="ECO:0000313" key="1">
    <source>
        <dbReference type="EMBL" id="GDH43561.1"/>
    </source>
</evidence>
<sequence>MSEPLIVGIRHQSPACARLVKSLIESQRPRYVLIEGPADFNDRVDELFLAHQLPVAIYSYCQYQDGAAPGRGAWTPFAEFSPEWQALQAARRIQAQTYFIDLPCWAQSEEVDDSPDTQEESQALLLRATRMDNSDTLWDHLFEDESQQTALPSALAHYFAQLRGDSPGDALNRLREAFMARWIGWAMQQNNGDVLVVCGGWHAPVLAKMWRECPQEINTPELPSLADAVTGCYLTPYSEKRLDVLAGYLSGMPAPGLAKLVLAVGLTAGGRTTAKNGSHPFAPAQVACFDRGYGCRTSACNGTGTVARSYTTVTH</sequence>
<dbReference type="InterPro" id="IPR050458">
    <property type="entry name" value="LolB"/>
</dbReference>
<dbReference type="InterPro" id="IPR043737">
    <property type="entry name" value="DUF5682"/>
</dbReference>
<dbReference type="PATRIC" id="fig|562.7396.peg.1861"/>
<gene>
    <name evidence="1" type="primary">yehM_1</name>
    <name evidence="1" type="ORF">BvCmsKKP061_02449</name>
    <name evidence="2" type="ORF">WR15_09845</name>
</gene>
<organism evidence="2 3">
    <name type="scientific">Escherichia coli</name>
    <dbReference type="NCBI Taxonomy" id="562"/>
    <lineage>
        <taxon>Bacteria</taxon>
        <taxon>Pseudomonadati</taxon>
        <taxon>Pseudomonadota</taxon>
        <taxon>Gammaproteobacteria</taxon>
        <taxon>Enterobacterales</taxon>
        <taxon>Enterobacteriaceae</taxon>
        <taxon>Escherichia</taxon>
    </lineage>
</organism>
<reference evidence="1 4" key="2">
    <citation type="submission" date="2018-04" db="EMBL/GenBank/DDBJ databases">
        <title>Large scale genomics of bovine and human commensal E. coli to reveal the emerging process of EHEC.</title>
        <authorList>
            <person name="Arimizu Y."/>
            <person name="Ogura Y."/>
        </authorList>
    </citation>
    <scope>NUCLEOTIDE SEQUENCE [LARGE SCALE GENOMIC DNA]</scope>
    <source>
        <strain evidence="1 4">KK-P061</strain>
    </source>
</reference>
<evidence type="ECO:0000313" key="4">
    <source>
        <dbReference type="Proteomes" id="UP000303027"/>
    </source>
</evidence>